<evidence type="ECO:0000313" key="1">
    <source>
        <dbReference type="EMBL" id="TFK03021.1"/>
    </source>
</evidence>
<gene>
    <name evidence="1" type="ORF">DR999_PMT14754</name>
</gene>
<organism evidence="1 2">
    <name type="scientific">Platysternon megacephalum</name>
    <name type="common">big-headed turtle</name>
    <dbReference type="NCBI Taxonomy" id="55544"/>
    <lineage>
        <taxon>Eukaryota</taxon>
        <taxon>Metazoa</taxon>
        <taxon>Chordata</taxon>
        <taxon>Craniata</taxon>
        <taxon>Vertebrata</taxon>
        <taxon>Euteleostomi</taxon>
        <taxon>Archelosauria</taxon>
        <taxon>Testudinata</taxon>
        <taxon>Testudines</taxon>
        <taxon>Cryptodira</taxon>
        <taxon>Durocryptodira</taxon>
        <taxon>Testudinoidea</taxon>
        <taxon>Platysternidae</taxon>
        <taxon>Platysternon</taxon>
    </lineage>
</organism>
<reference evidence="1 2" key="1">
    <citation type="submission" date="2019-04" db="EMBL/GenBank/DDBJ databases">
        <title>Draft genome of the big-headed turtle Platysternon megacephalum.</title>
        <authorList>
            <person name="Gong S."/>
        </authorList>
    </citation>
    <scope>NUCLEOTIDE SEQUENCE [LARGE SCALE GENOMIC DNA]</scope>
    <source>
        <strain evidence="1">DO16091913</strain>
        <tissue evidence="1">Muscle</tissue>
    </source>
</reference>
<dbReference type="EMBL" id="QXTE01000170">
    <property type="protein sequence ID" value="TFK03021.1"/>
    <property type="molecule type" value="Genomic_DNA"/>
</dbReference>
<dbReference type="Proteomes" id="UP000297703">
    <property type="component" value="Unassembled WGS sequence"/>
</dbReference>
<comment type="caution">
    <text evidence="1">The sequence shown here is derived from an EMBL/GenBank/DDBJ whole genome shotgun (WGS) entry which is preliminary data.</text>
</comment>
<proteinExistence type="predicted"/>
<evidence type="ECO:0000313" key="2">
    <source>
        <dbReference type="Proteomes" id="UP000297703"/>
    </source>
</evidence>
<protein>
    <submittedName>
        <fullName evidence="1">Ceroid-lipofuscinosis neuronal protein 5</fullName>
    </submittedName>
</protein>
<reference evidence="1 2" key="2">
    <citation type="submission" date="2019-04" db="EMBL/GenBank/DDBJ databases">
        <title>The genome sequence of big-headed turtle.</title>
        <authorList>
            <person name="Gong S."/>
        </authorList>
    </citation>
    <scope>NUCLEOTIDE SEQUENCE [LARGE SCALE GENOMIC DNA]</scope>
    <source>
        <strain evidence="1">DO16091913</strain>
        <tissue evidence="1">Muscle</tissue>
    </source>
</reference>
<sequence length="123" mass="13316">MCQENPLTIWVLDTNLLKSPRGCSSSRSVGFPLSLAFIPAFLGFQGDHSPLSPTRLEAASTAQDWAFSKAVTAVNKLQKRVCLNHKEKSINKGYFERLAMAGDCVGAGGSDEFSLPEGETLPR</sequence>
<dbReference type="AlphaFoldDB" id="A0A4D9DY46"/>
<name>A0A4D9DY46_9SAUR</name>
<accession>A0A4D9DY46</accession>
<keyword evidence="2" id="KW-1185">Reference proteome</keyword>